<keyword evidence="2" id="KW-1133">Transmembrane helix</keyword>
<comment type="similarity">
    <text evidence="1">Belongs to the EamA transporter family.</text>
</comment>
<keyword evidence="2" id="KW-0812">Transmembrane</keyword>
<dbReference type="Pfam" id="PF00892">
    <property type="entry name" value="EamA"/>
    <property type="match status" value="1"/>
</dbReference>
<comment type="caution">
    <text evidence="4">The sequence shown here is derived from an EMBL/GenBank/DDBJ whole genome shotgun (WGS) entry which is preliminary data.</text>
</comment>
<dbReference type="PANTHER" id="PTHR22911:SF76">
    <property type="entry name" value="EAMA DOMAIN-CONTAINING PROTEIN"/>
    <property type="match status" value="1"/>
</dbReference>
<dbReference type="GO" id="GO:0016020">
    <property type="term" value="C:membrane"/>
    <property type="evidence" value="ECO:0007669"/>
    <property type="project" value="InterPro"/>
</dbReference>
<feature type="domain" description="EamA" evidence="3">
    <location>
        <begin position="141"/>
        <end position="275"/>
    </location>
</feature>
<reference evidence="4 5" key="1">
    <citation type="submission" date="2018-09" db="EMBL/GenBank/DDBJ databases">
        <title>YIM 75000 draft genome.</title>
        <authorList>
            <person name="Tang S."/>
            <person name="Feng Y."/>
        </authorList>
    </citation>
    <scope>NUCLEOTIDE SEQUENCE [LARGE SCALE GENOMIC DNA]</scope>
    <source>
        <strain evidence="4 5">YIM 75000</strain>
    </source>
</reference>
<dbReference type="AlphaFoldDB" id="A0A3A3Z610"/>
<feature type="transmembrane region" description="Helical" evidence="2">
    <location>
        <begin position="83"/>
        <end position="103"/>
    </location>
</feature>
<feature type="transmembrane region" description="Helical" evidence="2">
    <location>
        <begin position="58"/>
        <end position="77"/>
    </location>
</feature>
<dbReference type="EMBL" id="QZEZ01000001">
    <property type="protein sequence ID" value="RJK98418.1"/>
    <property type="molecule type" value="Genomic_DNA"/>
</dbReference>
<dbReference type="PANTHER" id="PTHR22911">
    <property type="entry name" value="ACYL-MALONYL CONDENSING ENZYME-RELATED"/>
    <property type="match status" value="1"/>
</dbReference>
<dbReference type="Proteomes" id="UP000265614">
    <property type="component" value="Unassembled WGS sequence"/>
</dbReference>
<dbReference type="InterPro" id="IPR000620">
    <property type="entry name" value="EamA_dom"/>
</dbReference>
<name>A0A3A3Z610_9ACTN</name>
<feature type="transmembrane region" description="Helical" evidence="2">
    <location>
        <begin position="203"/>
        <end position="224"/>
    </location>
</feature>
<dbReference type="OrthoDB" id="5242788at2"/>
<proteinExistence type="inferred from homology"/>
<feature type="transmembrane region" description="Helical" evidence="2">
    <location>
        <begin position="231"/>
        <end position="252"/>
    </location>
</feature>
<keyword evidence="5" id="KW-1185">Reference proteome</keyword>
<feature type="transmembrane region" description="Helical" evidence="2">
    <location>
        <begin position="115"/>
        <end position="135"/>
    </location>
</feature>
<keyword evidence="2" id="KW-0472">Membrane</keyword>
<evidence type="ECO:0000313" key="4">
    <source>
        <dbReference type="EMBL" id="RJK98418.1"/>
    </source>
</evidence>
<evidence type="ECO:0000313" key="5">
    <source>
        <dbReference type="Proteomes" id="UP000265614"/>
    </source>
</evidence>
<dbReference type="InterPro" id="IPR037185">
    <property type="entry name" value="EmrE-like"/>
</dbReference>
<evidence type="ECO:0000256" key="1">
    <source>
        <dbReference type="ARBA" id="ARBA00007362"/>
    </source>
</evidence>
<feature type="transmembrane region" description="Helical" evidence="2">
    <location>
        <begin position="141"/>
        <end position="159"/>
    </location>
</feature>
<organism evidence="4 5">
    <name type="scientific">Vallicoccus soli</name>
    <dbReference type="NCBI Taxonomy" id="2339232"/>
    <lineage>
        <taxon>Bacteria</taxon>
        <taxon>Bacillati</taxon>
        <taxon>Actinomycetota</taxon>
        <taxon>Actinomycetes</taxon>
        <taxon>Motilibacterales</taxon>
        <taxon>Vallicoccaceae</taxon>
        <taxon>Vallicoccus</taxon>
    </lineage>
</organism>
<feature type="transmembrane region" description="Helical" evidence="2">
    <location>
        <begin position="171"/>
        <end position="197"/>
    </location>
</feature>
<evidence type="ECO:0000259" key="3">
    <source>
        <dbReference type="Pfam" id="PF00892"/>
    </source>
</evidence>
<dbReference type="SUPFAM" id="SSF103481">
    <property type="entry name" value="Multidrug resistance efflux transporter EmrE"/>
    <property type="match status" value="2"/>
</dbReference>
<sequence length="287" mass="28852">MLIAVGVVGVSTSGPLIAAIAAPALAVALWRNALSLALLVPAVALRHRAEVAAVGRRTLLLGLLAGLLLAGHFALWVPSLSMTSVASATALVCTQAVWTAVLARLAGHHVPRRAWLGMAVALAGVLAVSGVDAALSREALLGDLLALGGGVFSGAYVVLGAEVRRHLSTTTYTAVCYGACAAVLLAVCLAAGVPLGGYAARDWWLLVALTVAAQMLGHSVFNLVVQRVSPVVVSLCILLEVPGAALLAALWLGQVPPAAAVPGMLLVLAGIAVVVRADPAAPEAPQG</sequence>
<accession>A0A3A3Z610</accession>
<protein>
    <submittedName>
        <fullName evidence="4">DMT family transporter</fullName>
    </submittedName>
</protein>
<feature type="transmembrane region" description="Helical" evidence="2">
    <location>
        <begin position="258"/>
        <end position="277"/>
    </location>
</feature>
<feature type="transmembrane region" description="Helical" evidence="2">
    <location>
        <begin position="28"/>
        <end position="46"/>
    </location>
</feature>
<gene>
    <name evidence="4" type="ORF">D5H78_03675</name>
</gene>
<evidence type="ECO:0000256" key="2">
    <source>
        <dbReference type="SAM" id="Phobius"/>
    </source>
</evidence>